<accession>V5WM04</accession>
<gene>
    <name evidence="3" type="ORF">L21SP2_2781</name>
</gene>
<dbReference type="AlphaFoldDB" id="V5WM04"/>
<organism evidence="3 4">
    <name type="scientific">Salinispira pacifica</name>
    <dbReference type="NCBI Taxonomy" id="1307761"/>
    <lineage>
        <taxon>Bacteria</taxon>
        <taxon>Pseudomonadati</taxon>
        <taxon>Spirochaetota</taxon>
        <taxon>Spirochaetia</taxon>
        <taxon>Spirochaetales</taxon>
        <taxon>Spirochaetaceae</taxon>
        <taxon>Salinispira</taxon>
    </lineage>
</organism>
<dbReference type="InterPro" id="IPR021309">
    <property type="entry name" value="YgaP-like_TM"/>
</dbReference>
<name>V5WM04_9SPIO</name>
<evidence type="ECO:0000313" key="3">
    <source>
        <dbReference type="EMBL" id="AHC16131.1"/>
    </source>
</evidence>
<feature type="transmembrane region" description="Helical" evidence="1">
    <location>
        <begin position="15"/>
        <end position="34"/>
    </location>
</feature>
<sequence length="71" mass="7840">MKKFVKNMGQTDRTLRMIIGIALLAAGIAVQILYGMLWWLAVPGVILMISSAAARCPMYIPFGINTRKNAE</sequence>
<dbReference type="Proteomes" id="UP000018680">
    <property type="component" value="Chromosome"/>
</dbReference>
<proteinExistence type="predicted"/>
<evidence type="ECO:0000256" key="1">
    <source>
        <dbReference type="SAM" id="Phobius"/>
    </source>
</evidence>
<feature type="domain" description="Inner membrane protein YgaP-like transmembrane" evidence="2">
    <location>
        <begin position="6"/>
        <end position="68"/>
    </location>
</feature>
<evidence type="ECO:0000259" key="2">
    <source>
        <dbReference type="Pfam" id="PF11127"/>
    </source>
</evidence>
<evidence type="ECO:0000313" key="4">
    <source>
        <dbReference type="Proteomes" id="UP000018680"/>
    </source>
</evidence>
<keyword evidence="1" id="KW-0812">Transmembrane</keyword>
<dbReference type="HOGENOM" id="CLU_176022_4_0_12"/>
<keyword evidence="4" id="KW-1185">Reference proteome</keyword>
<dbReference type="Pfam" id="PF11127">
    <property type="entry name" value="YgaP-like_TM"/>
    <property type="match status" value="1"/>
</dbReference>
<dbReference type="OrthoDB" id="9804804at2"/>
<dbReference type="EMBL" id="CP006939">
    <property type="protein sequence ID" value="AHC16131.1"/>
    <property type="molecule type" value="Genomic_DNA"/>
</dbReference>
<keyword evidence="1" id="KW-1133">Transmembrane helix</keyword>
<dbReference type="STRING" id="1307761.L21SP2_2781"/>
<dbReference type="KEGG" id="slr:L21SP2_2781"/>
<keyword evidence="1" id="KW-0472">Membrane</keyword>
<protein>
    <recommendedName>
        <fullName evidence="2">Inner membrane protein YgaP-like transmembrane domain-containing protein</fullName>
    </recommendedName>
</protein>
<reference evidence="3 4" key="1">
    <citation type="journal article" date="2015" name="Stand. Genomic Sci.">
        <title>Complete genome sequence and description of Salinispira pacifica gen. nov., sp. nov., a novel spirochaete isolated form a hypersaline microbial mat.</title>
        <authorList>
            <person name="Ben Hania W."/>
            <person name="Joseph M."/>
            <person name="Schumann P."/>
            <person name="Bunk B."/>
            <person name="Fiebig A."/>
            <person name="Sproer C."/>
            <person name="Klenk H.P."/>
            <person name="Fardeau M.L."/>
            <person name="Spring S."/>
        </authorList>
    </citation>
    <scope>NUCLEOTIDE SEQUENCE [LARGE SCALE GENOMIC DNA]</scope>
    <source>
        <strain evidence="3 4">L21-RPul-D2</strain>
    </source>
</reference>
<dbReference type="RefSeq" id="WP_024269028.1">
    <property type="nucleotide sequence ID" value="NC_023035.1"/>
</dbReference>